<organism evidence="2 3">
    <name type="scientific">Yersinia kristensenii</name>
    <dbReference type="NCBI Taxonomy" id="28152"/>
    <lineage>
        <taxon>Bacteria</taxon>
        <taxon>Pseudomonadati</taxon>
        <taxon>Pseudomonadota</taxon>
        <taxon>Gammaproteobacteria</taxon>
        <taxon>Enterobacterales</taxon>
        <taxon>Yersiniaceae</taxon>
        <taxon>Yersinia</taxon>
    </lineage>
</organism>
<keyword evidence="1" id="KW-0472">Membrane</keyword>
<proteinExistence type="predicted"/>
<dbReference type="AlphaFoldDB" id="A0A0T9L4Z3"/>
<dbReference type="EMBL" id="CPYI01000005">
    <property type="protein sequence ID" value="CNE58863.1"/>
    <property type="molecule type" value="Genomic_DNA"/>
</dbReference>
<protein>
    <submittedName>
        <fullName evidence="2">Pilin protein, major subunit</fullName>
    </submittedName>
</protein>
<name>A0A0T9L4Z3_YERKR</name>
<accession>A0A0T9L4Z3</accession>
<keyword evidence="1" id="KW-0812">Transmembrane</keyword>
<dbReference type="Proteomes" id="UP000045824">
    <property type="component" value="Unassembled WGS sequence"/>
</dbReference>
<evidence type="ECO:0000313" key="2">
    <source>
        <dbReference type="EMBL" id="CNE58863.1"/>
    </source>
</evidence>
<gene>
    <name evidence="2" type="primary">flp</name>
    <name evidence="2" type="ORF">ERS008491_01697</name>
</gene>
<keyword evidence="1" id="KW-1133">Transmembrane helix</keyword>
<sequence>MMMNLITKGYVTVQANAQEFMKDKRGTVIEYVMIIAVAATLLTLVKTPLTTIVTSAMTTITTLTS</sequence>
<feature type="transmembrane region" description="Helical" evidence="1">
    <location>
        <begin position="28"/>
        <end position="45"/>
    </location>
</feature>
<evidence type="ECO:0000313" key="3">
    <source>
        <dbReference type="Proteomes" id="UP000045824"/>
    </source>
</evidence>
<evidence type="ECO:0000256" key="1">
    <source>
        <dbReference type="SAM" id="Phobius"/>
    </source>
</evidence>
<reference evidence="2 3" key="1">
    <citation type="submission" date="2015-03" db="EMBL/GenBank/DDBJ databases">
        <authorList>
            <person name="Murphy D."/>
        </authorList>
    </citation>
    <scope>NUCLEOTIDE SEQUENCE [LARGE SCALE GENOMIC DNA]</scope>
    <source>
        <strain evidence="2 3">FCF326</strain>
    </source>
</reference>